<sequence length="361" mass="36723">MKKVLGAAAAAALAVSAIAASPAAAFTPLNPDMMPAMQQDLGLTYDQAVAALATENAASTLSESLTAALGDTFAGSYYDATTKRLHVDVTDASKLDQVKAAGADAGVARFSATQLNSTVDRLNSAEATAPKSVTTWGVDSKTNRVTVTVEPGKAGDVDSYLAKTGVDKGAVTVVESADRPSLQYDVRGGDAYYIANRARCSIGFSVTGGFVSAGHCAAIGSSLTGYNQVAMGSFSRYSFPTNDYSLARTNSNWTPRGVINNGTRVAGSTEAATGTSACKSGSTTGWTCGTIGAKNQTVRYAEGTVYGMTATNIHSEGGDSGGSIIAGNQGQGLLSGGNSTTMYFFPLNKALSALGATLIRG</sequence>
<dbReference type="InterPro" id="IPR035070">
    <property type="entry name" value="Streptogrisin_prodomain"/>
</dbReference>
<evidence type="ECO:0000256" key="1">
    <source>
        <dbReference type="ARBA" id="ARBA00007664"/>
    </source>
</evidence>
<feature type="chain" id="PRO_5039706487" evidence="10">
    <location>
        <begin position="20"/>
        <end position="361"/>
    </location>
</feature>
<dbReference type="EMBL" id="FNON01000015">
    <property type="protein sequence ID" value="SDZ40046.1"/>
    <property type="molecule type" value="Genomic_DNA"/>
</dbReference>
<proteinExistence type="inferred from homology"/>
<dbReference type="AlphaFoldDB" id="A0A1H3SPW9"/>
<feature type="domain" description="Peptidase S1A alpha-lytic prodomain" evidence="12">
    <location>
        <begin position="110"/>
        <end position="167"/>
    </location>
</feature>
<feature type="active site" description="Charge relay system" evidence="8">
    <location>
        <position position="215"/>
    </location>
</feature>
<dbReference type="STRING" id="589385.SAMN05421504_1159"/>
<evidence type="ECO:0000256" key="3">
    <source>
        <dbReference type="ARBA" id="ARBA00022729"/>
    </source>
</evidence>
<reference evidence="13 14" key="1">
    <citation type="submission" date="2016-10" db="EMBL/GenBank/DDBJ databases">
        <authorList>
            <person name="de Groot N.N."/>
        </authorList>
    </citation>
    <scope>NUCLEOTIDE SEQUENCE [LARGE SCALE GENOMIC DNA]</scope>
    <source>
        <strain evidence="13 14">CPCC 202699</strain>
    </source>
</reference>
<dbReference type="InterPro" id="IPR004236">
    <property type="entry name" value="Pept_S1_alpha_lytic"/>
</dbReference>
<dbReference type="CDD" id="cd21112">
    <property type="entry name" value="alphaLP-like"/>
    <property type="match status" value="1"/>
</dbReference>
<evidence type="ECO:0000256" key="7">
    <source>
        <dbReference type="ARBA" id="ARBA00023157"/>
    </source>
</evidence>
<feature type="disulfide bond" evidence="9">
    <location>
        <begin position="278"/>
        <end position="288"/>
    </location>
</feature>
<evidence type="ECO:0000259" key="11">
    <source>
        <dbReference type="Pfam" id="PF00089"/>
    </source>
</evidence>
<feature type="disulfide bond" evidence="9">
    <location>
        <begin position="200"/>
        <end position="216"/>
    </location>
</feature>
<feature type="active site" description="Charge relay system" evidence="8">
    <location>
        <position position="243"/>
    </location>
</feature>
<gene>
    <name evidence="13" type="ORF">SAMN05421504_1159</name>
</gene>
<evidence type="ECO:0000256" key="2">
    <source>
        <dbReference type="ARBA" id="ARBA00022670"/>
    </source>
</evidence>
<keyword evidence="5" id="KW-0720">Serine protease</keyword>
<dbReference type="Gene3D" id="3.30.300.50">
    <property type="match status" value="2"/>
</dbReference>
<feature type="domain" description="Peptidase S1" evidence="11">
    <location>
        <begin position="233"/>
        <end position="340"/>
    </location>
</feature>
<keyword evidence="3 10" id="KW-0732">Signal</keyword>
<dbReference type="InterPro" id="IPR001254">
    <property type="entry name" value="Trypsin_dom"/>
</dbReference>
<accession>A0A1H3SPW9</accession>
<dbReference type="InterPro" id="IPR001316">
    <property type="entry name" value="Pept_S1A_streptogrisin"/>
</dbReference>
<evidence type="ECO:0000313" key="14">
    <source>
        <dbReference type="Proteomes" id="UP000199515"/>
    </source>
</evidence>
<dbReference type="Gene3D" id="2.40.10.10">
    <property type="entry name" value="Trypsin-like serine proteases"/>
    <property type="match status" value="2"/>
</dbReference>
<dbReference type="PRINTS" id="PR00861">
    <property type="entry name" value="ALYTICPTASE"/>
</dbReference>
<name>A0A1H3SPW9_9PSEU</name>
<dbReference type="GO" id="GO:0005576">
    <property type="term" value="C:extracellular region"/>
    <property type="evidence" value="ECO:0007669"/>
    <property type="project" value="InterPro"/>
</dbReference>
<dbReference type="Proteomes" id="UP000199515">
    <property type="component" value="Unassembled WGS sequence"/>
</dbReference>
<dbReference type="RefSeq" id="WP_091299535.1">
    <property type="nucleotide sequence ID" value="NZ_FNON01000015.1"/>
</dbReference>
<protein>
    <submittedName>
        <fullName evidence="13">Streptogrisin C</fullName>
    </submittedName>
</protein>
<dbReference type="PIRSF" id="PIRSF001134">
    <property type="entry name" value="Streptogrisin"/>
    <property type="match status" value="1"/>
</dbReference>
<feature type="signal peptide" evidence="10">
    <location>
        <begin position="1"/>
        <end position="19"/>
    </location>
</feature>
<keyword evidence="6" id="KW-0865">Zymogen</keyword>
<keyword evidence="7 9" id="KW-1015">Disulfide bond</keyword>
<evidence type="ECO:0000313" key="13">
    <source>
        <dbReference type="EMBL" id="SDZ40046.1"/>
    </source>
</evidence>
<dbReference type="Pfam" id="PF00089">
    <property type="entry name" value="Trypsin"/>
    <property type="match status" value="1"/>
</dbReference>
<dbReference type="OrthoDB" id="8781117at2"/>
<evidence type="ECO:0000256" key="9">
    <source>
        <dbReference type="PIRSR" id="PIRSR001134-2"/>
    </source>
</evidence>
<keyword evidence="2" id="KW-0645">Protease</keyword>
<organism evidence="13 14">
    <name type="scientific">Amycolatopsis xylanica</name>
    <dbReference type="NCBI Taxonomy" id="589385"/>
    <lineage>
        <taxon>Bacteria</taxon>
        <taxon>Bacillati</taxon>
        <taxon>Actinomycetota</taxon>
        <taxon>Actinomycetes</taxon>
        <taxon>Pseudonocardiales</taxon>
        <taxon>Pseudonocardiaceae</taxon>
        <taxon>Amycolatopsis</taxon>
    </lineage>
</organism>
<evidence type="ECO:0000256" key="10">
    <source>
        <dbReference type="SAM" id="SignalP"/>
    </source>
</evidence>
<evidence type="ECO:0000256" key="6">
    <source>
        <dbReference type="ARBA" id="ARBA00023145"/>
    </source>
</evidence>
<comment type="similarity">
    <text evidence="1">Belongs to the peptidase S1 family.</text>
</comment>
<dbReference type="GO" id="GO:0006508">
    <property type="term" value="P:proteolysis"/>
    <property type="evidence" value="ECO:0007669"/>
    <property type="project" value="UniProtKB-KW"/>
</dbReference>
<keyword evidence="14" id="KW-1185">Reference proteome</keyword>
<evidence type="ECO:0000259" key="12">
    <source>
        <dbReference type="Pfam" id="PF02983"/>
    </source>
</evidence>
<dbReference type="Pfam" id="PF02983">
    <property type="entry name" value="Pro_Al_protease"/>
    <property type="match status" value="1"/>
</dbReference>
<feature type="active site" description="Charge relay system" evidence="8">
    <location>
        <position position="320"/>
    </location>
</feature>
<dbReference type="SUPFAM" id="SSF50494">
    <property type="entry name" value="Trypsin-like serine proteases"/>
    <property type="match status" value="1"/>
</dbReference>
<dbReference type="InterPro" id="IPR043504">
    <property type="entry name" value="Peptidase_S1_PA_chymotrypsin"/>
</dbReference>
<evidence type="ECO:0000256" key="5">
    <source>
        <dbReference type="ARBA" id="ARBA00022825"/>
    </source>
</evidence>
<dbReference type="InterPro" id="IPR009003">
    <property type="entry name" value="Peptidase_S1_PA"/>
</dbReference>
<evidence type="ECO:0000256" key="8">
    <source>
        <dbReference type="PIRSR" id="PIRSR001134-1"/>
    </source>
</evidence>
<dbReference type="GO" id="GO:0004252">
    <property type="term" value="F:serine-type endopeptidase activity"/>
    <property type="evidence" value="ECO:0007669"/>
    <property type="project" value="InterPro"/>
</dbReference>
<keyword evidence="4" id="KW-0378">Hydrolase</keyword>
<evidence type="ECO:0000256" key="4">
    <source>
        <dbReference type="ARBA" id="ARBA00022801"/>
    </source>
</evidence>